<evidence type="ECO:0000256" key="1">
    <source>
        <dbReference type="SAM" id="Phobius"/>
    </source>
</evidence>
<keyword evidence="4" id="KW-1185">Reference proteome</keyword>
<evidence type="ECO:0000313" key="3">
    <source>
        <dbReference type="EMBL" id="TWP34564.1"/>
    </source>
</evidence>
<dbReference type="OrthoDB" id="9813301at2"/>
<proteinExistence type="predicted"/>
<keyword evidence="1" id="KW-1133">Transmembrane helix</keyword>
<organism evidence="3 4">
    <name type="scientific">Leekyejoonella antrihumi</name>
    <dbReference type="NCBI Taxonomy" id="1660198"/>
    <lineage>
        <taxon>Bacteria</taxon>
        <taxon>Bacillati</taxon>
        <taxon>Actinomycetota</taxon>
        <taxon>Actinomycetes</taxon>
        <taxon>Micrococcales</taxon>
        <taxon>Dermacoccaceae</taxon>
        <taxon>Leekyejoonella</taxon>
    </lineage>
</organism>
<sequence>MTCDPAPSAPRRRRGRNVVLGALGGVVVLAGAYVALAAWQTGKVPKGTTVAGADIGGLSKSAAQTTVDAAVAGQLDKPVTIAVNSKSLTLTPSKAGLSFDTAHVLDDLTGFTLDPATVLGHFTGGPDRTVPTQVDRPALAAAVQLAGESIHGSPVNGSVTFNDGKVDVVRSKPGTGIDSTAVASTIAKSWPQKHQFTATVDEQPAPLTNAEIDTFVRTFANKAMGGPVTVKAGAKTTKLTPTMISGVLSAKVADGKIGPVVDKKALDALLDEVSADLVTAPVNAKITQVGGKTTVLPAKDGNTLDPAGADAALLKALTAPDRTMSVRTKPEKAQVSAAELKQTQKTDRHELVSTFVSNFPTGPQNAARTQNIKVALARINGTYVAPGEQFSLLKALTPIDGSNGYINAPVLVDGVDVPGMGGGISQVSTTLYNATFFAGLQEDEHTAHGYWIARYPMGREATLWVPTIDNKWTNDSGHGITIQAGIEGHAAVIRLYGTKVFSVTSHTGNPFNIVAPKTRTLHTKHCMTQPPVKGFDVTVTRVVTKAGKVVKNESLTTHYDPADRVICE</sequence>
<name>A0A563DY18_9MICO</name>
<reference evidence="3 4" key="1">
    <citation type="submission" date="2019-05" db="EMBL/GenBank/DDBJ databases">
        <authorList>
            <person name="Lee S.D."/>
        </authorList>
    </citation>
    <scope>NUCLEOTIDE SEQUENCE [LARGE SCALE GENOMIC DNA]</scope>
    <source>
        <strain evidence="3 4">C5-26</strain>
    </source>
</reference>
<dbReference type="InterPro" id="IPR022029">
    <property type="entry name" value="YoaR-like_PG-bd"/>
</dbReference>
<dbReference type="EMBL" id="VCQV01000026">
    <property type="protein sequence ID" value="TWP34564.1"/>
    <property type="molecule type" value="Genomic_DNA"/>
</dbReference>
<evidence type="ECO:0000259" key="2">
    <source>
        <dbReference type="Pfam" id="PF12229"/>
    </source>
</evidence>
<dbReference type="PANTHER" id="PTHR35788">
    <property type="entry name" value="EXPORTED PROTEIN-RELATED"/>
    <property type="match status" value="1"/>
</dbReference>
<comment type="caution">
    <text evidence="3">The sequence shown here is derived from an EMBL/GenBank/DDBJ whole genome shotgun (WGS) entry which is preliminary data.</text>
</comment>
<keyword evidence="1" id="KW-0812">Transmembrane</keyword>
<dbReference type="Pfam" id="PF04294">
    <property type="entry name" value="VanW"/>
    <property type="match status" value="1"/>
</dbReference>
<evidence type="ECO:0000313" key="4">
    <source>
        <dbReference type="Proteomes" id="UP000320244"/>
    </source>
</evidence>
<dbReference type="Pfam" id="PF12229">
    <property type="entry name" value="PG_binding_4"/>
    <property type="match status" value="1"/>
</dbReference>
<dbReference type="AlphaFoldDB" id="A0A563DY18"/>
<accession>A0A563DY18</accession>
<keyword evidence="1" id="KW-0472">Membrane</keyword>
<dbReference type="Proteomes" id="UP000320244">
    <property type="component" value="Unassembled WGS sequence"/>
</dbReference>
<reference evidence="3 4" key="2">
    <citation type="submission" date="2019-08" db="EMBL/GenBank/DDBJ databases">
        <title>Jejuicoccus antrihumi gen. nov., sp. nov., a new member of the family Dermacoccaceae isolated from a cave.</title>
        <authorList>
            <person name="Schumann P."/>
            <person name="Kim I.S."/>
        </authorList>
    </citation>
    <scope>NUCLEOTIDE SEQUENCE [LARGE SCALE GENOMIC DNA]</scope>
    <source>
        <strain evidence="3 4">C5-26</strain>
    </source>
</reference>
<gene>
    <name evidence="3" type="ORF">FGL98_16850</name>
</gene>
<feature type="domain" description="YoaR-like putative peptidoglycan binding" evidence="2">
    <location>
        <begin position="254"/>
        <end position="319"/>
    </location>
</feature>
<protein>
    <recommendedName>
        <fullName evidence="2">YoaR-like putative peptidoglycan binding domain-containing protein</fullName>
    </recommendedName>
</protein>
<dbReference type="PANTHER" id="PTHR35788:SF1">
    <property type="entry name" value="EXPORTED PROTEIN"/>
    <property type="match status" value="1"/>
</dbReference>
<feature type="transmembrane region" description="Helical" evidence="1">
    <location>
        <begin position="18"/>
        <end position="39"/>
    </location>
</feature>
<dbReference type="RefSeq" id="WP_146318595.1">
    <property type="nucleotide sequence ID" value="NZ_VCQV01000026.1"/>
</dbReference>
<dbReference type="InterPro" id="IPR052913">
    <property type="entry name" value="Glycopeptide_resist_protein"/>
</dbReference>
<dbReference type="InterPro" id="IPR007391">
    <property type="entry name" value="Vancomycin_resist_VanW"/>
</dbReference>